<dbReference type="Pfam" id="PF04295">
    <property type="entry name" value="GD_AH_second"/>
    <property type="match status" value="1"/>
</dbReference>
<dbReference type="SMART" id="SM00858">
    <property type="entry name" value="SAF"/>
    <property type="match status" value="1"/>
</dbReference>
<dbReference type="Gene3D" id="2.30.130.110">
    <property type="match status" value="1"/>
</dbReference>
<dbReference type="HOGENOM" id="CLU_029189_0_0_9"/>
<keyword evidence="6" id="KW-1185">Reference proteome</keyword>
<dbReference type="NCBIfam" id="TIGR03248">
    <property type="entry name" value="galactar-dH20"/>
    <property type="match status" value="1"/>
</dbReference>
<accession>G4Q2V2</accession>
<dbReference type="InterPro" id="IPR048332">
    <property type="entry name" value="GD_AH_C"/>
</dbReference>
<dbReference type="EMBL" id="CP003058">
    <property type="protein sequence ID" value="AEQ22758.1"/>
    <property type="molecule type" value="Genomic_DNA"/>
</dbReference>
<organism evidence="5 6">
    <name type="scientific">Acidaminococcus intestini (strain RyC-MR95)</name>
    <dbReference type="NCBI Taxonomy" id="568816"/>
    <lineage>
        <taxon>Bacteria</taxon>
        <taxon>Bacillati</taxon>
        <taxon>Bacillota</taxon>
        <taxon>Negativicutes</taxon>
        <taxon>Acidaminococcales</taxon>
        <taxon>Acidaminococcaceae</taxon>
        <taxon>Acidaminococcus</taxon>
    </lineage>
</organism>
<protein>
    <recommendedName>
        <fullName evidence="3">Galactarate dehydratase</fullName>
        <ecNumber evidence="3">4.2.1.42</ecNumber>
    </recommendedName>
</protein>
<name>G4Q2V2_ACIIR</name>
<dbReference type="InterPro" id="IPR007392">
    <property type="entry name" value="GD_AH_second"/>
</dbReference>
<evidence type="ECO:0000256" key="2">
    <source>
        <dbReference type="ARBA" id="ARBA00023239"/>
    </source>
</evidence>
<dbReference type="InterPro" id="IPR044144">
    <property type="entry name" value="SAF_UxaA/GarD"/>
</dbReference>
<dbReference type="CDD" id="cd11613">
    <property type="entry name" value="SAF_AH_GD"/>
    <property type="match status" value="1"/>
</dbReference>
<dbReference type="Pfam" id="PF08666">
    <property type="entry name" value="SAF"/>
    <property type="match status" value="1"/>
</dbReference>
<gene>
    <name evidence="5" type="primary">garD</name>
    <name evidence="5" type="ordered locus">Acin_1539</name>
</gene>
<dbReference type="InParanoid" id="G4Q2V2"/>
<dbReference type="GO" id="GO:0019698">
    <property type="term" value="P:D-galacturonate catabolic process"/>
    <property type="evidence" value="ECO:0007669"/>
    <property type="project" value="TreeGrafter"/>
</dbReference>
<comment type="similarity">
    <text evidence="1">Belongs to the UxaA family.</text>
</comment>
<keyword evidence="2" id="KW-0456">Lyase</keyword>
<dbReference type="STRING" id="568816.Acin_1539"/>
<feature type="domain" description="SAF" evidence="4">
    <location>
        <begin position="29"/>
        <end position="97"/>
    </location>
</feature>
<dbReference type="InterPro" id="IPR013974">
    <property type="entry name" value="SAF"/>
</dbReference>
<evidence type="ECO:0000313" key="6">
    <source>
        <dbReference type="Proteomes" id="UP000007093"/>
    </source>
</evidence>
<dbReference type="Proteomes" id="UP000007093">
    <property type="component" value="Chromosome"/>
</dbReference>
<dbReference type="InterPro" id="IPR052172">
    <property type="entry name" value="UxaA_altronate/galactarate_dh"/>
</dbReference>
<reference evidence="5 6" key="1">
    <citation type="journal article" date="2011" name="J. Bacteriol.">
        <title>Complete genome sequence of Acidaminococcus intestini RYC-MR95, a Gram-negative bacterium from the phylum Firmicutes.</title>
        <authorList>
            <person name="D'Auria G."/>
            <person name="Galan J.C."/>
            <person name="Rodriguez-Alcayna M."/>
            <person name="Moya A."/>
            <person name="Baquero F."/>
            <person name="Latorre A."/>
        </authorList>
    </citation>
    <scope>NUCLEOTIDE SEQUENCE [LARGE SCALE GENOMIC DNA]</scope>
    <source>
        <strain evidence="5 6">RyC-MR95</strain>
    </source>
</reference>
<dbReference type="EC" id="4.2.1.42" evidence="3"/>
<evidence type="ECO:0000259" key="4">
    <source>
        <dbReference type="SMART" id="SM00858"/>
    </source>
</evidence>
<evidence type="ECO:0000256" key="3">
    <source>
        <dbReference type="NCBIfam" id="TIGR03248"/>
    </source>
</evidence>
<dbReference type="KEGG" id="ain:Acin_1539"/>
<evidence type="ECO:0000256" key="1">
    <source>
        <dbReference type="ARBA" id="ARBA00010986"/>
    </source>
</evidence>
<dbReference type="PATRIC" id="fig|568816.4.peg.1494"/>
<evidence type="ECO:0000313" key="5">
    <source>
        <dbReference type="EMBL" id="AEQ22758.1"/>
    </source>
</evidence>
<sequence length="522" mass="56205">MTGCRAACPRKKGGLFMTAPLVIRVKDRDNVAIAVHDLETDVEVMPGVVTRDPIPQAHKVALVDIPKGGEIIRYGVILGYAKDDIACGSWINEHMLNLPQSPSVEHMEYGTHIVPMEELPTPPRTTWMGYKNTVGPAGTRNILGIVTTVQCAAGVVNVAVQKIKQELLPKYPHVDDVVAVNHPYGCGVAINAPLAVIPIRAVRNLIRHPNFGGEIMLVGLGCEKLTYDRLLEENEINAENCLTLQDCKGHDAMMKALMEMAERKLQRLNQRHREVLPLSELVVGMQCGGSDAFSGLTANPSAGYAADMLVKGGATVMFSEVTEVRDGVHMLAARCVNKEVRDKLAAEMKWYDDYLAEGGVDRDANPTPGNKKGGLANIVEKAMGSIAKSGTSPIVEVLSPAEKPTKHGLIYAATPASDIVCGPSQLASGIGLQVFMTGRGTPYGLAIAPVIKVCSRNEMKDNWFDLIDISAGGVATGEKTIPEVGTEIFNYILDVASGTKIPYSDQYGFHNDLCIFNPAPIT</sequence>
<proteinExistence type="inferred from homology"/>
<dbReference type="Pfam" id="PF20629">
    <property type="entry name" value="GD_AH_C"/>
    <property type="match status" value="1"/>
</dbReference>
<dbReference type="GO" id="GO:0008867">
    <property type="term" value="F:galactarate dehydratase activity"/>
    <property type="evidence" value="ECO:0007669"/>
    <property type="project" value="UniProtKB-UniRule"/>
</dbReference>
<dbReference type="eggNOG" id="COG2721">
    <property type="taxonomic scope" value="Bacteria"/>
</dbReference>
<dbReference type="PANTHER" id="PTHR30536">
    <property type="entry name" value="ALTRONATE/GALACTARATE DEHYDRATASE"/>
    <property type="match status" value="1"/>
</dbReference>
<dbReference type="AlphaFoldDB" id="G4Q2V2"/>
<dbReference type="GO" id="GO:0046392">
    <property type="term" value="P:galactarate catabolic process"/>
    <property type="evidence" value="ECO:0007669"/>
    <property type="project" value="UniProtKB-UniRule"/>
</dbReference>
<dbReference type="InterPro" id="IPR017654">
    <property type="entry name" value="GarD-like"/>
</dbReference>
<dbReference type="PANTHER" id="PTHR30536:SF1">
    <property type="entry name" value="GALACTARATE DEHYDRATASE (L-THREO-FORMING)"/>
    <property type="match status" value="1"/>
</dbReference>
<dbReference type="FunCoup" id="G4Q2V2">
    <property type="interactions" value="31"/>
</dbReference>